<feature type="compositionally biased region" description="Basic and acidic residues" evidence="2">
    <location>
        <begin position="199"/>
        <end position="255"/>
    </location>
</feature>
<proteinExistence type="predicted"/>
<evidence type="ECO:0000313" key="4">
    <source>
        <dbReference type="Proteomes" id="UP000750711"/>
    </source>
</evidence>
<sequence>MASDIYNDAAQRSKELELIYIQCARKNDLIFQEEEARQLRLRILLLEDENDDLHDQLAQGDDRIDLLEKEKEELQERVTEALRDIKLARAEVRAKGKELDTVKAELNSLNSISTSSSKLLAEKLALTHELSTLKPELEHLRLQAASYQSLISEKLSLQRQLNTIEVELETQKHAAQRVLAKEGRENAQESKLQAQLDNLRKEISKERREREKAEREAKRGSDDWEGKKAVLESKLEATKGKLRAAKDQLKEKETELQQAQSVAAKTGSTQPQNGASVTAAAKNPRRRTATSSSLQDTIGTPGEAAAKGRRTAKRDAKAAALPGDKSTFSMTPFLNRTASIAPESPPQPQAEEEGEGEGEENTVIEGEDDEREETVARGLDGPSEEIQEVSPSKAPKAKTTKGIPKEKTKPAKTNALNTARTGKSNVLGKRSTTAPALEKVIEENDENAPPTKENTEVKPAKRATALFSSILEAPEPKKKKRKILGGGPGKTLFDEEDAGGAKPGKSLFGGAKAFAGLSKGGLVPKGGVVGGFGEISPLKKDKKNAR</sequence>
<feature type="coiled-coil region" evidence="1">
    <location>
        <begin position="29"/>
        <end position="91"/>
    </location>
</feature>
<feature type="compositionally biased region" description="Polar residues" evidence="2">
    <location>
        <begin position="256"/>
        <end position="276"/>
    </location>
</feature>
<feature type="compositionally biased region" description="Polar residues" evidence="2">
    <location>
        <begin position="289"/>
        <end position="298"/>
    </location>
</feature>
<keyword evidence="1" id="KW-0175">Coiled coil</keyword>
<name>A0A9P8LDT9_9PEZI</name>
<organism evidence="3 4">
    <name type="scientific">Trichoglossum hirsutum</name>
    <dbReference type="NCBI Taxonomy" id="265104"/>
    <lineage>
        <taxon>Eukaryota</taxon>
        <taxon>Fungi</taxon>
        <taxon>Dikarya</taxon>
        <taxon>Ascomycota</taxon>
        <taxon>Pezizomycotina</taxon>
        <taxon>Geoglossomycetes</taxon>
        <taxon>Geoglossales</taxon>
        <taxon>Geoglossaceae</taxon>
        <taxon>Trichoglossum</taxon>
    </lineage>
</organism>
<evidence type="ECO:0000256" key="1">
    <source>
        <dbReference type="SAM" id="Coils"/>
    </source>
</evidence>
<reference evidence="3" key="1">
    <citation type="submission" date="2021-03" db="EMBL/GenBank/DDBJ databases">
        <title>Comparative genomics and phylogenomic investigation of the class Geoglossomycetes provide insights into ecological specialization and systematics.</title>
        <authorList>
            <person name="Melie T."/>
            <person name="Pirro S."/>
            <person name="Miller A.N."/>
            <person name="Quandt A."/>
        </authorList>
    </citation>
    <scope>NUCLEOTIDE SEQUENCE</scope>
    <source>
        <strain evidence="3">CAQ_001_2017</strain>
    </source>
</reference>
<keyword evidence="4" id="KW-1185">Reference proteome</keyword>
<feature type="region of interest" description="Disordered" evidence="2">
    <location>
        <begin position="199"/>
        <end position="502"/>
    </location>
</feature>
<dbReference type="EMBL" id="JAGHQM010000379">
    <property type="protein sequence ID" value="KAH0562266.1"/>
    <property type="molecule type" value="Genomic_DNA"/>
</dbReference>
<dbReference type="Proteomes" id="UP000750711">
    <property type="component" value="Unassembled WGS sequence"/>
</dbReference>
<accession>A0A9P8LDT9</accession>
<feature type="compositionally biased region" description="Polar residues" evidence="2">
    <location>
        <begin position="414"/>
        <end position="434"/>
    </location>
</feature>
<gene>
    <name evidence="3" type="ORF">GP486_003039</name>
</gene>
<feature type="compositionally biased region" description="Acidic residues" evidence="2">
    <location>
        <begin position="350"/>
        <end position="372"/>
    </location>
</feature>
<evidence type="ECO:0000313" key="3">
    <source>
        <dbReference type="EMBL" id="KAH0562266.1"/>
    </source>
</evidence>
<dbReference type="AlphaFoldDB" id="A0A9P8LDT9"/>
<evidence type="ECO:0000256" key="2">
    <source>
        <dbReference type="SAM" id="MobiDB-lite"/>
    </source>
</evidence>
<feature type="compositionally biased region" description="Polar residues" evidence="2">
    <location>
        <begin position="326"/>
        <end position="338"/>
    </location>
</feature>
<protein>
    <submittedName>
        <fullName evidence="3">Uncharacterized protein</fullName>
    </submittedName>
</protein>
<comment type="caution">
    <text evidence="3">The sequence shown here is derived from an EMBL/GenBank/DDBJ whole genome shotgun (WGS) entry which is preliminary data.</text>
</comment>